<reference evidence="1" key="1">
    <citation type="journal article" date="2021" name="Front. Microbiol.">
        <title>Comprehensive Comparative Genomics and Phenotyping of Methylobacterium Species.</title>
        <authorList>
            <person name="Alessa O."/>
            <person name="Ogura Y."/>
            <person name="Fujitani Y."/>
            <person name="Takami H."/>
            <person name="Hayashi T."/>
            <person name="Sahin N."/>
            <person name="Tani A."/>
        </authorList>
    </citation>
    <scope>NUCLEOTIDE SEQUENCE</scope>
    <source>
        <strain evidence="1">DSM 23674</strain>
    </source>
</reference>
<protein>
    <submittedName>
        <fullName evidence="1">Uncharacterized protein</fullName>
    </submittedName>
</protein>
<dbReference type="Proteomes" id="UP001055101">
    <property type="component" value="Unassembled WGS sequence"/>
</dbReference>
<keyword evidence="2" id="KW-1185">Reference proteome</keyword>
<comment type="caution">
    <text evidence="1">The sequence shown here is derived from an EMBL/GenBank/DDBJ whole genome shotgun (WGS) entry which is preliminary data.</text>
</comment>
<evidence type="ECO:0000313" key="1">
    <source>
        <dbReference type="EMBL" id="GJE57304.1"/>
    </source>
</evidence>
<dbReference type="RefSeq" id="WP_238232649.1">
    <property type="nucleotide sequence ID" value="NZ_BPRA01000021.1"/>
</dbReference>
<sequence>MTAGLETFAKVRALHDRATIPGEKASAAARMKTLARKAGMSVEQAVSKLDAPKPKTQAQAAANAFSDFFHTPEMRAQRAEREAVRLEKTRELLKRYANEEAVFADTKREAALRMACEPLVVWDTRPDWKGFYAFAGWTDHGGKDSMPTAVREAVMSGWPWPETVAAAWSEYEAAEALDDDRCAFEPGYTPHRWVEARRYALEEVLDTQPAKSLNDLRARMSWLEHLRSLECQWTHDNDAVRLATLRADIERMGARLRDQDAEAVQSGHGAGQASCEPPAEGITISVTPLRSPISGTSNAPVQFGHRHRTNADKRRDVLALLNAEDSGIALTDREIARRAGVSPTTVGTIRRSLA</sequence>
<dbReference type="EMBL" id="BPRA01000021">
    <property type="protein sequence ID" value="GJE57304.1"/>
    <property type="molecule type" value="Genomic_DNA"/>
</dbReference>
<gene>
    <name evidence="1" type="ORF">EKPJFOCH_3818</name>
</gene>
<reference evidence="1" key="2">
    <citation type="submission" date="2021-08" db="EMBL/GenBank/DDBJ databases">
        <authorList>
            <person name="Tani A."/>
            <person name="Ola A."/>
            <person name="Ogura Y."/>
            <person name="Katsura K."/>
            <person name="Hayashi T."/>
        </authorList>
    </citation>
    <scope>NUCLEOTIDE SEQUENCE</scope>
    <source>
        <strain evidence="1">DSM 23674</strain>
    </source>
</reference>
<proteinExistence type="predicted"/>
<evidence type="ECO:0000313" key="2">
    <source>
        <dbReference type="Proteomes" id="UP001055101"/>
    </source>
</evidence>
<accession>A0ABQ4TSC7</accession>
<organism evidence="1 2">
    <name type="scientific">Methylobacterium thuringiense</name>
    <dbReference type="NCBI Taxonomy" id="1003091"/>
    <lineage>
        <taxon>Bacteria</taxon>
        <taxon>Pseudomonadati</taxon>
        <taxon>Pseudomonadota</taxon>
        <taxon>Alphaproteobacteria</taxon>
        <taxon>Hyphomicrobiales</taxon>
        <taxon>Methylobacteriaceae</taxon>
        <taxon>Methylobacterium</taxon>
    </lineage>
</organism>
<name>A0ABQ4TSC7_9HYPH</name>